<dbReference type="OrthoDB" id="3786561at2"/>
<proteinExistence type="predicted"/>
<dbReference type="EMBL" id="QGDD01000001">
    <property type="protein sequence ID" value="PWN04742.1"/>
    <property type="molecule type" value="Genomic_DNA"/>
</dbReference>
<reference evidence="2 3" key="1">
    <citation type="submission" date="2018-05" db="EMBL/GenBank/DDBJ databases">
        <title>Nocardioides silvaticus genome.</title>
        <authorList>
            <person name="Li C."/>
            <person name="Wang G."/>
        </authorList>
    </citation>
    <scope>NUCLEOTIDE SEQUENCE [LARGE SCALE GENOMIC DNA]</scope>
    <source>
        <strain evidence="2 3">CCTCC AB 2018079</strain>
    </source>
</reference>
<keyword evidence="3" id="KW-1185">Reference proteome</keyword>
<gene>
    <name evidence="2" type="ORF">DJ010_03765</name>
</gene>
<feature type="region of interest" description="Disordered" evidence="1">
    <location>
        <begin position="224"/>
        <end position="245"/>
    </location>
</feature>
<organism evidence="2 3">
    <name type="scientific">Nocardioides silvaticus</name>
    <dbReference type="NCBI Taxonomy" id="2201891"/>
    <lineage>
        <taxon>Bacteria</taxon>
        <taxon>Bacillati</taxon>
        <taxon>Actinomycetota</taxon>
        <taxon>Actinomycetes</taxon>
        <taxon>Propionibacteriales</taxon>
        <taxon>Nocardioidaceae</taxon>
        <taxon>Nocardioides</taxon>
    </lineage>
</organism>
<evidence type="ECO:0000256" key="1">
    <source>
        <dbReference type="SAM" id="MobiDB-lite"/>
    </source>
</evidence>
<evidence type="ECO:0000313" key="2">
    <source>
        <dbReference type="EMBL" id="PWN04742.1"/>
    </source>
</evidence>
<sequence length="344" mass="36729">MTAALVVAAPVALLAVGGGDDADVANDPPAGAWRTVTHGDARADIPGDWTDHTCDFDGFTAEVYGPDEKAACQFESYLAFYGSATFDARRPPGIFGKQGYVYAGDFAVSAATETVGLTRRLLASARSESDPPIDGSEWQTVGAVGLRYDVPAFWGLGPDADLSNYAVCAVTGDRDAPPTEREDEPATYGSTSFVADRWIQVVAPTQALADLVTSTVRVEPRSDDVGCVSGSASDGDEGTSGPTDDWQRFAVEGVRFDVPDPWRELDCPGSGIYFGPDPNRCGRNDYLTFYARAWFDPAMGPAEIVSGHEGGDTLWAGYVFAGDWAVYVRTYDPQLTQDILATVR</sequence>
<name>A0A316TR79_9ACTN</name>
<evidence type="ECO:0000313" key="3">
    <source>
        <dbReference type="Proteomes" id="UP000245507"/>
    </source>
</evidence>
<comment type="caution">
    <text evidence="2">The sequence shown here is derived from an EMBL/GenBank/DDBJ whole genome shotgun (WGS) entry which is preliminary data.</text>
</comment>
<dbReference type="AlphaFoldDB" id="A0A316TR79"/>
<protein>
    <submittedName>
        <fullName evidence="2">Uncharacterized protein</fullName>
    </submittedName>
</protein>
<dbReference type="Proteomes" id="UP000245507">
    <property type="component" value="Unassembled WGS sequence"/>
</dbReference>
<dbReference type="RefSeq" id="WP_109692246.1">
    <property type="nucleotide sequence ID" value="NZ_QGDD01000001.1"/>
</dbReference>
<accession>A0A316TR79</accession>